<dbReference type="InterPro" id="IPR008651">
    <property type="entry name" value="Uncharacterised_HicB"/>
</dbReference>
<dbReference type="Pfam" id="PF05534">
    <property type="entry name" value="HicB"/>
    <property type="match status" value="1"/>
</dbReference>
<dbReference type="SUPFAM" id="SSF143100">
    <property type="entry name" value="TTHA1013/TTHA0281-like"/>
    <property type="match status" value="1"/>
</dbReference>
<evidence type="ECO:0000313" key="1">
    <source>
        <dbReference type="EMBL" id="EEO28976.1"/>
    </source>
</evidence>
<evidence type="ECO:0000313" key="2">
    <source>
        <dbReference type="Proteomes" id="UP000005089"/>
    </source>
</evidence>
<dbReference type="GeneID" id="77136110"/>
<dbReference type="HOGENOM" id="CLU_134927_0_1_4"/>
<dbReference type="RefSeq" id="WP_005879157.1">
    <property type="nucleotide sequence ID" value="NZ_CP019430.1"/>
</dbReference>
<dbReference type="OrthoDB" id="5297106at2"/>
<reference evidence="1 2" key="1">
    <citation type="submission" date="2009-02" db="EMBL/GenBank/DDBJ databases">
        <title>The Genome Sequence of Oxalobacter formigenes OXCC13.</title>
        <authorList>
            <consortium name="The Broad Institute Genome Sequencing Platform"/>
            <person name="Ward D."/>
            <person name="Young S.K."/>
            <person name="Kodira C.D."/>
            <person name="Zeng Q."/>
            <person name="Koehrsen M."/>
            <person name="Alvarado L."/>
            <person name="Berlin A."/>
            <person name="Borenstein D."/>
            <person name="Chen Z."/>
            <person name="Engels R."/>
            <person name="Freedman E."/>
            <person name="Gellesch M."/>
            <person name="Goldberg J."/>
            <person name="Griggs A."/>
            <person name="Gujja S."/>
            <person name="Heiman D."/>
            <person name="Hepburn T."/>
            <person name="Howarth C."/>
            <person name="Jen D."/>
            <person name="Larson L."/>
            <person name="Lewis B."/>
            <person name="Mehta T."/>
            <person name="Park D."/>
            <person name="Pearson M."/>
            <person name="Roberts A."/>
            <person name="Saif S."/>
            <person name="Shea T."/>
            <person name="Shenoy N."/>
            <person name="Sisk P."/>
            <person name="Stolte C."/>
            <person name="Sykes S."/>
            <person name="Walk T."/>
            <person name="White J."/>
            <person name="Yandava C."/>
            <person name="Allison M.J."/>
            <person name="Lander E."/>
            <person name="Nusbaum C."/>
            <person name="Galagan J."/>
            <person name="Birren B."/>
        </authorList>
    </citation>
    <scope>NUCLEOTIDE SEQUENCE [LARGE SCALE GENOMIC DNA]</scope>
    <source>
        <strain evidence="1 2">OXCC13</strain>
    </source>
</reference>
<sequence length="167" mass="19098">MDILKYKGYEGSTEIDMDRGVCRGKILFINDLVTYEAETPSKLKVEFEAAVDDYIDTCHQLNRDPQKSLKGQFNVRVPPELHRKAVRKAMENGVSLNEIVSRALSEHLMKKEKVAEKISLIAPGIEKAFFITMQQWKATENQFFNFVQGSEISLKSAENEEGHVCYH</sequence>
<dbReference type="Proteomes" id="UP000005089">
    <property type="component" value="Unassembled WGS sequence"/>
</dbReference>
<dbReference type="InterPro" id="IPR010985">
    <property type="entry name" value="Ribbon_hlx_hlx"/>
</dbReference>
<name>C3XCW7_OXAFO</name>
<accession>C3XCW7</accession>
<dbReference type="InterPro" id="IPR013321">
    <property type="entry name" value="Arc_rbn_hlx_hlx"/>
</dbReference>
<dbReference type="AlphaFoldDB" id="C3XCW7"/>
<dbReference type="Gene3D" id="1.10.1220.10">
    <property type="entry name" value="Met repressor-like"/>
    <property type="match status" value="1"/>
</dbReference>
<proteinExistence type="predicted"/>
<dbReference type="GO" id="GO:0006355">
    <property type="term" value="P:regulation of DNA-templated transcription"/>
    <property type="evidence" value="ECO:0007669"/>
    <property type="project" value="InterPro"/>
</dbReference>
<dbReference type="EMBL" id="GG658170">
    <property type="protein sequence ID" value="EEO28976.1"/>
    <property type="molecule type" value="Genomic_DNA"/>
</dbReference>
<gene>
    <name evidence="1" type="ORF">OFBG_00004</name>
</gene>
<dbReference type="STRING" id="847.BRW83_2287"/>
<dbReference type="SUPFAM" id="SSF47598">
    <property type="entry name" value="Ribbon-helix-helix"/>
    <property type="match status" value="1"/>
</dbReference>
<organism evidence="1 2">
    <name type="scientific">Oxalobacter formigenes OXCC13</name>
    <dbReference type="NCBI Taxonomy" id="556269"/>
    <lineage>
        <taxon>Bacteria</taxon>
        <taxon>Pseudomonadati</taxon>
        <taxon>Pseudomonadota</taxon>
        <taxon>Betaproteobacteria</taxon>
        <taxon>Burkholderiales</taxon>
        <taxon>Oxalobacteraceae</taxon>
        <taxon>Oxalobacter</taxon>
    </lineage>
</organism>
<keyword evidence="2" id="KW-1185">Reference proteome</keyword>
<protein>
    <submittedName>
        <fullName evidence="1">Putative toxin-antitoxin system, antitoxin component, HicB family</fullName>
    </submittedName>
</protein>
<dbReference type="InterPro" id="IPR035069">
    <property type="entry name" value="TTHA1013/TTHA0281-like"/>
</dbReference>